<dbReference type="InterPro" id="IPR022890">
    <property type="entry name" value="Fd--NADP_Rdtase_type_2"/>
</dbReference>
<reference evidence="8 9" key="1">
    <citation type="submission" date="2023-10" db="EMBL/GenBank/DDBJ databases">
        <title>Nicoliella lavandulae sp. nov. isolated from Lavandula angustifolia flowers.</title>
        <authorList>
            <person name="Alcantara C."/>
            <person name="Zuniga M."/>
            <person name="Landete J.M."/>
            <person name="Monedero V."/>
        </authorList>
    </citation>
    <scope>NUCLEOTIDE SEQUENCE [LARGE SCALE GENOMIC DNA]</scope>
    <source>
        <strain evidence="8 9">Es01</strain>
    </source>
</reference>
<feature type="binding site" evidence="6">
    <location>
        <position position="88"/>
    </location>
    <ligand>
        <name>FAD</name>
        <dbReference type="ChEBI" id="CHEBI:57692"/>
    </ligand>
</feature>
<dbReference type="Proteomes" id="UP001370590">
    <property type="component" value="Unassembled WGS sequence"/>
</dbReference>
<accession>A0ABU8SJJ3</accession>
<feature type="binding site" evidence="6">
    <location>
        <position position="325"/>
    </location>
    <ligand>
        <name>FAD</name>
        <dbReference type="ChEBI" id="CHEBI:57692"/>
    </ligand>
</feature>
<keyword evidence="2 6" id="KW-0285">Flavoprotein</keyword>
<evidence type="ECO:0000256" key="1">
    <source>
        <dbReference type="ARBA" id="ARBA00011738"/>
    </source>
</evidence>
<comment type="cofactor">
    <cofactor evidence="6">
        <name>FAD</name>
        <dbReference type="ChEBI" id="CHEBI:57692"/>
    </cofactor>
    <text evidence="6">Binds 1 FAD per subunit.</text>
</comment>
<comment type="caution">
    <text evidence="8">The sequence shown here is derived from an EMBL/GenBank/DDBJ whole genome shotgun (WGS) entry which is preliminary data.</text>
</comment>
<protein>
    <recommendedName>
        <fullName evidence="6">Ferredoxin--NADP reductase</fullName>
        <shortName evidence="6">FNR</shortName>
        <shortName evidence="6">Fd-NADP(+) reductase</shortName>
        <ecNumber evidence="6">1.18.1.2</ecNumber>
    </recommendedName>
</protein>
<evidence type="ECO:0000256" key="6">
    <source>
        <dbReference type="HAMAP-Rule" id="MF_01685"/>
    </source>
</evidence>
<feature type="binding site" evidence="6">
    <location>
        <position position="121"/>
    </location>
    <ligand>
        <name>FAD</name>
        <dbReference type="ChEBI" id="CHEBI:57692"/>
    </ligand>
</feature>
<evidence type="ECO:0000256" key="5">
    <source>
        <dbReference type="ARBA" id="ARBA00023002"/>
    </source>
</evidence>
<keyword evidence="5 6" id="KW-0560">Oxidoreductase</keyword>
<feature type="binding site" evidence="6">
    <location>
        <position position="43"/>
    </location>
    <ligand>
        <name>FAD</name>
        <dbReference type="ChEBI" id="CHEBI:57692"/>
    </ligand>
</feature>
<comment type="catalytic activity">
    <reaction evidence="6">
        <text>2 reduced [2Fe-2S]-[ferredoxin] + NADP(+) + H(+) = 2 oxidized [2Fe-2S]-[ferredoxin] + NADPH</text>
        <dbReference type="Rhea" id="RHEA:20125"/>
        <dbReference type="Rhea" id="RHEA-COMP:10000"/>
        <dbReference type="Rhea" id="RHEA-COMP:10001"/>
        <dbReference type="ChEBI" id="CHEBI:15378"/>
        <dbReference type="ChEBI" id="CHEBI:33737"/>
        <dbReference type="ChEBI" id="CHEBI:33738"/>
        <dbReference type="ChEBI" id="CHEBI:57783"/>
        <dbReference type="ChEBI" id="CHEBI:58349"/>
        <dbReference type="EC" id="1.18.1.2"/>
    </reaction>
</comment>
<dbReference type="InterPro" id="IPR036188">
    <property type="entry name" value="FAD/NAD-bd_sf"/>
</dbReference>
<evidence type="ECO:0000256" key="2">
    <source>
        <dbReference type="ARBA" id="ARBA00022630"/>
    </source>
</evidence>
<evidence type="ECO:0000256" key="4">
    <source>
        <dbReference type="ARBA" id="ARBA00022857"/>
    </source>
</evidence>
<dbReference type="PRINTS" id="PR00469">
    <property type="entry name" value="PNDRDTASEII"/>
</dbReference>
<feature type="binding site" evidence="6">
    <location>
        <position position="35"/>
    </location>
    <ligand>
        <name>FAD</name>
        <dbReference type="ChEBI" id="CHEBI:57692"/>
    </ligand>
</feature>
<name>A0ABU8SJJ3_9LACO</name>
<dbReference type="Gene3D" id="3.50.50.60">
    <property type="entry name" value="FAD/NAD(P)-binding domain"/>
    <property type="match status" value="2"/>
</dbReference>
<feature type="binding site" evidence="6">
    <location>
        <position position="48"/>
    </location>
    <ligand>
        <name>FAD</name>
        <dbReference type="ChEBI" id="CHEBI:57692"/>
    </ligand>
</feature>
<dbReference type="RefSeq" id="WP_339959907.1">
    <property type="nucleotide sequence ID" value="NZ_JAWMWH010000001.1"/>
</dbReference>
<dbReference type="PANTHER" id="PTHR48105">
    <property type="entry name" value="THIOREDOXIN REDUCTASE 1-RELATED-RELATED"/>
    <property type="match status" value="1"/>
</dbReference>
<feature type="domain" description="FAD/NAD(P)-binding" evidence="7">
    <location>
        <begin position="6"/>
        <end position="292"/>
    </location>
</feature>
<dbReference type="HAMAP" id="MF_01685">
    <property type="entry name" value="FENR2"/>
    <property type="match status" value="1"/>
</dbReference>
<comment type="similarity">
    <text evidence="6">Belongs to the ferredoxin--NADP reductase type 2 family.</text>
</comment>
<dbReference type="EC" id="1.18.1.2" evidence="6"/>
<gene>
    <name evidence="8" type="ORF">R4146_02680</name>
</gene>
<evidence type="ECO:0000313" key="8">
    <source>
        <dbReference type="EMBL" id="MEJ6400085.1"/>
    </source>
</evidence>
<proteinExistence type="inferred from homology"/>
<keyword evidence="4 6" id="KW-0521">NADP</keyword>
<dbReference type="PRINTS" id="PR00368">
    <property type="entry name" value="FADPNR"/>
</dbReference>
<dbReference type="SUPFAM" id="SSF51905">
    <property type="entry name" value="FAD/NAD(P)-binding domain"/>
    <property type="match status" value="1"/>
</dbReference>
<comment type="subunit">
    <text evidence="1 6">Homodimer.</text>
</comment>
<evidence type="ECO:0000259" key="7">
    <source>
        <dbReference type="Pfam" id="PF07992"/>
    </source>
</evidence>
<keyword evidence="9" id="KW-1185">Reference proteome</keyword>
<dbReference type="InterPro" id="IPR050097">
    <property type="entry name" value="Ferredoxin-NADP_redctase_2"/>
</dbReference>
<evidence type="ECO:0000313" key="9">
    <source>
        <dbReference type="Proteomes" id="UP001370590"/>
    </source>
</evidence>
<dbReference type="InterPro" id="IPR023753">
    <property type="entry name" value="FAD/NAD-binding_dom"/>
</dbReference>
<keyword evidence="3 6" id="KW-0274">FAD</keyword>
<sequence>MKDNLYDITIIGGGPVGMFAGFYAGLRNLKVQLIESLDELGGQVNAIYPEKTILDVAGFTGLTGKQLVDHLDDQMNTMDIDIKTGQAVTDIDQADGEFTITTPIETTRSKSVLIATGGGSFEPRKLAVKDIEPLEGSHIVYSIQDLADFEGKTVVVAGGGNSAVDNALLLEKVAKQVYLIHRRAEFRGLEHMVDVLNQSSVELVTPYLIKKISAKRDQVLVTAKKMRTADDTVDILADKVLVNYGFIASNKVSKTWSIDLAENHHMFETGVGMQTNVTGVYAVGDGATYAGKDTLIATGFGEVPLAINHIVKTLYPDRHDPVHSTSIKR</sequence>
<dbReference type="Pfam" id="PF07992">
    <property type="entry name" value="Pyr_redox_2"/>
    <property type="match status" value="1"/>
</dbReference>
<dbReference type="EMBL" id="JAWMWH010000001">
    <property type="protein sequence ID" value="MEJ6400085.1"/>
    <property type="molecule type" value="Genomic_DNA"/>
</dbReference>
<comment type="caution">
    <text evidence="6">Lacks conserved residue(s) required for the propagation of feature annotation.</text>
</comment>
<evidence type="ECO:0000256" key="3">
    <source>
        <dbReference type="ARBA" id="ARBA00022827"/>
    </source>
</evidence>
<organism evidence="8 9">
    <name type="scientific">Nicoliella lavandulae</name>
    <dbReference type="NCBI Taxonomy" id="3082954"/>
    <lineage>
        <taxon>Bacteria</taxon>
        <taxon>Bacillati</taxon>
        <taxon>Bacillota</taxon>
        <taxon>Bacilli</taxon>
        <taxon>Lactobacillales</taxon>
        <taxon>Lactobacillaceae</taxon>
        <taxon>Nicoliella</taxon>
    </lineage>
</organism>
<feature type="binding site" evidence="6">
    <location>
        <position position="285"/>
    </location>
    <ligand>
        <name>FAD</name>
        <dbReference type="ChEBI" id="CHEBI:57692"/>
    </ligand>
</feature>